<dbReference type="Pfam" id="PF19814">
    <property type="entry name" value="DUF6297"/>
    <property type="match status" value="1"/>
</dbReference>
<evidence type="ECO:0000313" key="2">
    <source>
        <dbReference type="EMBL" id="AFA75072.1"/>
    </source>
</evidence>
<keyword evidence="1" id="KW-0472">Membrane</keyword>
<feature type="transmembrane region" description="Helical" evidence="1">
    <location>
        <begin position="313"/>
        <end position="335"/>
    </location>
</feature>
<sequence>MSARFGARLGGPRPHWMRRYDVSWVEVVFCVAVLAGGVGTLLAPSRVASVVQLTGAAATHPLPALLIGIIVVAVFASRWARVWGPVRVSRAVAQWTLSGPAPRGRVLVRHLARVGISSILGCLCGAALLGLLRPDLMVTSMAVGGAAGLAAAGAAYLAQVVDDRRRGIAPPLRELSPATLHRRTIAPTDGYSGALDLTVSMMDVTWLTDARVVRWQRCHLASRGPRLVDSPTFSLVQLDFRRLRRHPDSVIRALLCLMALMVIPQALLFHHGSAVVVAALAYCAGNSVTDGLRTAGGGRALRRALALDDRTLWAAHMVVPGVVVAIATCIAALAWPLSGSSIVVLFGGSTIAVLRRATRPPLPYDSVVVNEPLVTGASVQPFLLTTQARGLVAMAVTAAAVSMLG</sequence>
<dbReference type="GeneID" id="90161074"/>
<dbReference type="KEGG" id="gpo:GPOL_c40650"/>
<reference evidence="2 3" key="1">
    <citation type="journal article" date="2012" name="Appl. Environ. Microbiol.">
        <title>Involvement of two latex-clearing proteins during rubber degradation and insights into the subsequent degradation pathway revealed by the genome sequence of Gordonia polyisoprenivorans strain VH2.</title>
        <authorList>
            <person name="Hiessl S."/>
            <person name="Schuldes J."/>
            <person name="Thurmer A."/>
            <person name="Halbsguth T."/>
            <person name="Broker D."/>
            <person name="Angelov A."/>
            <person name="Liebl W."/>
            <person name="Daniel R."/>
            <person name="Steinbuchel A."/>
        </authorList>
    </citation>
    <scope>NUCLEOTIDE SEQUENCE [LARGE SCALE GENOMIC DNA]</scope>
    <source>
        <strain evidence="3">DSM 44266 / VH2</strain>
    </source>
</reference>
<proteinExistence type="predicted"/>
<keyword evidence="1" id="KW-0812">Transmembrane</keyword>
<accession>H6MS59</accession>
<feature type="transmembrane region" description="Helical" evidence="1">
    <location>
        <begin position="111"/>
        <end position="132"/>
    </location>
</feature>
<feature type="transmembrane region" description="Helical" evidence="1">
    <location>
        <begin position="62"/>
        <end position="80"/>
    </location>
</feature>
<keyword evidence="1" id="KW-1133">Transmembrane helix</keyword>
<dbReference type="eggNOG" id="ENOG5030CH0">
    <property type="taxonomic scope" value="Bacteria"/>
</dbReference>
<organism evidence="2 3">
    <name type="scientific">Gordonia polyisoprenivorans (strain DSM 44266 / VH2)</name>
    <dbReference type="NCBI Taxonomy" id="1112204"/>
    <lineage>
        <taxon>Bacteria</taxon>
        <taxon>Bacillati</taxon>
        <taxon>Actinomycetota</taxon>
        <taxon>Actinomycetes</taxon>
        <taxon>Mycobacteriales</taxon>
        <taxon>Gordoniaceae</taxon>
        <taxon>Gordonia</taxon>
    </lineage>
</organism>
<evidence type="ECO:0000256" key="1">
    <source>
        <dbReference type="SAM" id="Phobius"/>
    </source>
</evidence>
<gene>
    <name evidence="2" type="ordered locus">GPOL_c40650</name>
</gene>
<dbReference type="HOGENOM" id="CLU_679275_0_0_11"/>
<dbReference type="EMBL" id="CP003119">
    <property type="protein sequence ID" value="AFA75072.1"/>
    <property type="molecule type" value="Genomic_DNA"/>
</dbReference>
<keyword evidence="3" id="KW-1185">Reference proteome</keyword>
<feature type="transmembrane region" description="Helical" evidence="1">
    <location>
        <begin position="138"/>
        <end position="158"/>
    </location>
</feature>
<feature type="transmembrane region" description="Helical" evidence="1">
    <location>
        <begin position="21"/>
        <end position="42"/>
    </location>
</feature>
<dbReference type="AlphaFoldDB" id="H6MS59"/>
<name>H6MS59_GORPV</name>
<dbReference type="STRING" id="1112204.GPOL_c40650"/>
<evidence type="ECO:0000313" key="3">
    <source>
        <dbReference type="Proteomes" id="UP000009154"/>
    </source>
</evidence>
<feature type="transmembrane region" description="Helical" evidence="1">
    <location>
        <begin position="250"/>
        <end position="268"/>
    </location>
</feature>
<protein>
    <submittedName>
        <fullName evidence="2">Putative membrane protein</fullName>
    </submittedName>
</protein>
<dbReference type="InterPro" id="IPR046264">
    <property type="entry name" value="DUF6297"/>
</dbReference>
<dbReference type="Proteomes" id="UP000009154">
    <property type="component" value="Chromosome"/>
</dbReference>
<dbReference type="RefSeq" id="WP_014361345.1">
    <property type="nucleotide sequence ID" value="NC_016906.1"/>
</dbReference>